<dbReference type="SUPFAM" id="SSF53850">
    <property type="entry name" value="Periplasmic binding protein-like II"/>
    <property type="match status" value="1"/>
</dbReference>
<keyword evidence="4" id="KW-0804">Transcription</keyword>
<feature type="domain" description="LysR substrate-binding" evidence="6">
    <location>
        <begin position="79"/>
        <end position="228"/>
    </location>
</feature>
<dbReference type="Gene3D" id="3.40.190.10">
    <property type="entry name" value="Periplasmic binding protein-like II"/>
    <property type="match status" value="2"/>
</dbReference>
<dbReference type="PANTHER" id="PTHR30346:SF0">
    <property type="entry name" value="HCA OPERON TRANSCRIPTIONAL ACTIVATOR HCAR"/>
    <property type="match status" value="1"/>
</dbReference>
<evidence type="ECO:0000256" key="5">
    <source>
        <dbReference type="SAM" id="MobiDB-lite"/>
    </source>
</evidence>
<evidence type="ECO:0000256" key="2">
    <source>
        <dbReference type="ARBA" id="ARBA00023015"/>
    </source>
</evidence>
<gene>
    <name evidence="7" type="ORF">RM555_16420</name>
</gene>
<sequence length="234" mass="25209">MGSNGRRPGSGRSASSLPCWRVTRRSTRRRPSRRTRRDRHCHADAAVPAPTTCTRDRDFCLSPVPGSWRGTCGAGRGGDLALATFPVDEPDIGTGPVLVSEARFLAVPVGHPFAGRDAVSVEDLADVTMLQLPDTLPSSLRADRTPHATPAGRPISAGLPGATFHEILTHVGAGLGVFPYGDNARRYYARPDVAYVHLRDAQPLRWGLLWRADGATARVRAFAEVAQALTSEDR</sequence>
<keyword evidence="8" id="KW-1185">Reference proteome</keyword>
<dbReference type="EMBL" id="JAVRFL010000017">
    <property type="protein sequence ID" value="MDT0530579.1"/>
    <property type="molecule type" value="Genomic_DNA"/>
</dbReference>
<feature type="compositionally biased region" description="Basic residues" evidence="5">
    <location>
        <begin position="22"/>
        <end position="40"/>
    </location>
</feature>
<reference evidence="7" key="1">
    <citation type="submission" date="2023-09" db="EMBL/GenBank/DDBJ databases">
        <title>30 novel species of actinomycetes from the DSMZ collection.</title>
        <authorList>
            <person name="Nouioui I."/>
        </authorList>
    </citation>
    <scope>NUCLEOTIDE SEQUENCE</scope>
    <source>
        <strain evidence="7">DSM 115977</strain>
    </source>
</reference>
<evidence type="ECO:0000256" key="1">
    <source>
        <dbReference type="ARBA" id="ARBA00009437"/>
    </source>
</evidence>
<evidence type="ECO:0000313" key="7">
    <source>
        <dbReference type="EMBL" id="MDT0530579.1"/>
    </source>
</evidence>
<dbReference type="PANTHER" id="PTHR30346">
    <property type="entry name" value="TRANSCRIPTIONAL DUAL REGULATOR HCAR-RELATED"/>
    <property type="match status" value="1"/>
</dbReference>
<evidence type="ECO:0000313" key="8">
    <source>
        <dbReference type="Proteomes" id="UP001180973"/>
    </source>
</evidence>
<dbReference type="RefSeq" id="WP_311412564.1">
    <property type="nucleotide sequence ID" value="NZ_JAVRFL010000017.1"/>
</dbReference>
<comment type="caution">
    <text evidence="7">The sequence shown here is derived from an EMBL/GenBank/DDBJ whole genome shotgun (WGS) entry which is preliminary data.</text>
</comment>
<keyword evidence="3" id="KW-0238">DNA-binding</keyword>
<feature type="compositionally biased region" description="Low complexity" evidence="5">
    <location>
        <begin position="1"/>
        <end position="16"/>
    </location>
</feature>
<feature type="region of interest" description="Disordered" evidence="5">
    <location>
        <begin position="1"/>
        <end position="41"/>
    </location>
</feature>
<dbReference type="Proteomes" id="UP001180973">
    <property type="component" value="Unassembled WGS sequence"/>
</dbReference>
<keyword evidence="2" id="KW-0805">Transcription regulation</keyword>
<protein>
    <submittedName>
        <fullName evidence="7">LysR substrate-binding domain-containing protein</fullName>
    </submittedName>
</protein>
<comment type="similarity">
    <text evidence="1">Belongs to the LysR transcriptional regulatory family.</text>
</comment>
<dbReference type="Pfam" id="PF03466">
    <property type="entry name" value="LysR_substrate"/>
    <property type="match status" value="1"/>
</dbReference>
<evidence type="ECO:0000259" key="6">
    <source>
        <dbReference type="Pfam" id="PF03466"/>
    </source>
</evidence>
<dbReference type="InterPro" id="IPR005119">
    <property type="entry name" value="LysR_subst-bd"/>
</dbReference>
<evidence type="ECO:0000256" key="3">
    <source>
        <dbReference type="ARBA" id="ARBA00023125"/>
    </source>
</evidence>
<proteinExistence type="inferred from homology"/>
<accession>A0ABU2WXC3</accession>
<evidence type="ECO:0000256" key="4">
    <source>
        <dbReference type="ARBA" id="ARBA00023163"/>
    </source>
</evidence>
<organism evidence="7 8">
    <name type="scientific">Micromonospora reichwaldensis</name>
    <dbReference type="NCBI Taxonomy" id="3075516"/>
    <lineage>
        <taxon>Bacteria</taxon>
        <taxon>Bacillati</taxon>
        <taxon>Actinomycetota</taxon>
        <taxon>Actinomycetes</taxon>
        <taxon>Micromonosporales</taxon>
        <taxon>Micromonosporaceae</taxon>
        <taxon>Micromonospora</taxon>
    </lineage>
</organism>
<name>A0ABU2WXC3_9ACTN</name>